<dbReference type="SUPFAM" id="SSF50891">
    <property type="entry name" value="Cyclophilin-like"/>
    <property type="match status" value="1"/>
</dbReference>
<dbReference type="InterPro" id="IPR020892">
    <property type="entry name" value="Cyclophilin-type_PPIase_CS"/>
</dbReference>
<dbReference type="GO" id="GO:0003755">
    <property type="term" value="F:peptidyl-prolyl cis-trans isomerase activity"/>
    <property type="evidence" value="ECO:0007669"/>
    <property type="project" value="UniProtKB-UniRule"/>
</dbReference>
<evidence type="ECO:0000313" key="5">
    <source>
        <dbReference type="Proteomes" id="UP000032289"/>
    </source>
</evidence>
<reference evidence="4 5" key="1">
    <citation type="journal article" date="2015" name="Microbiology (Mosc.)">
        <title>Genomics of the Weissella cibaria species with an examination of its metabolic traits.</title>
        <authorList>
            <person name="Lynch K.M."/>
            <person name="Lucid A."/>
            <person name="Arendt E.K."/>
            <person name="Sleator R.D."/>
            <person name="Lucey B."/>
            <person name="Coffey A."/>
        </authorList>
    </citation>
    <scope>NUCLEOTIDE SEQUENCE [LARGE SCALE GENOMIC DNA]</scope>
    <source>
        <strain evidence="4 5">AB3b</strain>
    </source>
</reference>
<dbReference type="PATRIC" id="fig|137591.24.peg.985"/>
<evidence type="ECO:0000256" key="1">
    <source>
        <dbReference type="ARBA" id="ARBA00002388"/>
    </source>
</evidence>
<comment type="caution">
    <text evidence="4">The sequence shown here is derived from an EMBL/GenBank/DDBJ whole genome shotgun (WGS) entry which is preliminary data.</text>
</comment>
<feature type="domain" description="PPIase cyclophilin-type" evidence="3">
    <location>
        <begin position="57"/>
        <end position="237"/>
    </location>
</feature>
<dbReference type="InterPro" id="IPR002130">
    <property type="entry name" value="Cyclophilin-type_PPIase_dom"/>
</dbReference>
<keyword evidence="2" id="KW-0697">Rotamase</keyword>
<dbReference type="PANTHER" id="PTHR45625">
    <property type="entry name" value="PEPTIDYL-PROLYL CIS-TRANS ISOMERASE-RELATED"/>
    <property type="match status" value="1"/>
</dbReference>
<evidence type="ECO:0000259" key="3">
    <source>
        <dbReference type="PROSITE" id="PS50072"/>
    </source>
</evidence>
<dbReference type="CDD" id="cd00317">
    <property type="entry name" value="cyclophilin"/>
    <property type="match status" value="1"/>
</dbReference>
<comment type="function">
    <text evidence="1 2">PPIases accelerate the folding of proteins. It catalyzes the cis-trans isomerization of proline imidic peptide bonds in oligopeptides.</text>
</comment>
<accession>A0A0D1JU83</accession>
<sequence precursor="true">MKKIKPEIIIAVVAVILVAGGVGFAMKSAQQPNVPTPQLSTKVAKNESEVMMHTSKGNIKIKLFNKYAPLAVKNFITHAKKGYYNNTTFHRVVKDFMIQGGDPKGTGQGGASIWKGKNKKIDSGNGFKNEISKSLFNIRGALSMANAGADTNGSQFFINQNSDDQTSKISQSDYPEKIFQAYKKGGNPSLDGSYTVFGQVISGMKVVDEIADQKVTDNGSGEKSKPVDPVKVTSIDVVKEAK</sequence>
<keyword evidence="2 4" id="KW-0413">Isomerase</keyword>
<gene>
    <name evidence="4" type="ORF">ab3b_01006</name>
</gene>
<comment type="catalytic activity">
    <reaction evidence="2">
        <text>[protein]-peptidylproline (omega=180) = [protein]-peptidylproline (omega=0)</text>
        <dbReference type="Rhea" id="RHEA:16237"/>
        <dbReference type="Rhea" id="RHEA-COMP:10747"/>
        <dbReference type="Rhea" id="RHEA-COMP:10748"/>
        <dbReference type="ChEBI" id="CHEBI:83833"/>
        <dbReference type="ChEBI" id="CHEBI:83834"/>
        <dbReference type="EC" id="5.2.1.8"/>
    </reaction>
</comment>
<dbReference type="EMBL" id="JWHT01000025">
    <property type="protein sequence ID" value="KIU24823.1"/>
    <property type="molecule type" value="Genomic_DNA"/>
</dbReference>
<name>A0A0D1JU83_9LACO</name>
<comment type="similarity">
    <text evidence="2">Belongs to the cyclophilin-type PPIase family.</text>
</comment>
<dbReference type="PROSITE" id="PS50072">
    <property type="entry name" value="CSA_PPIASE_2"/>
    <property type="match status" value="1"/>
</dbReference>
<proteinExistence type="inferred from homology"/>
<dbReference type="PROSITE" id="PS00170">
    <property type="entry name" value="CSA_PPIASE_1"/>
    <property type="match status" value="1"/>
</dbReference>
<evidence type="ECO:0000256" key="2">
    <source>
        <dbReference type="RuleBase" id="RU363019"/>
    </source>
</evidence>
<dbReference type="RefSeq" id="WP_043941106.1">
    <property type="nucleotide sequence ID" value="NZ_JWHT01000025.1"/>
</dbReference>
<dbReference type="Proteomes" id="UP000032289">
    <property type="component" value="Unassembled WGS sequence"/>
</dbReference>
<dbReference type="EC" id="5.2.1.8" evidence="2"/>
<evidence type="ECO:0000313" key="4">
    <source>
        <dbReference type="EMBL" id="KIU24823.1"/>
    </source>
</evidence>
<dbReference type="PANTHER" id="PTHR45625:SF16">
    <property type="entry name" value="PEPTIDYL-PROLYL CIS-TRANS ISOMERASE"/>
    <property type="match status" value="1"/>
</dbReference>
<dbReference type="Gene3D" id="2.40.100.10">
    <property type="entry name" value="Cyclophilin-like"/>
    <property type="match status" value="1"/>
</dbReference>
<dbReference type="PRINTS" id="PR00153">
    <property type="entry name" value="CSAPPISMRASE"/>
</dbReference>
<dbReference type="InterPro" id="IPR029000">
    <property type="entry name" value="Cyclophilin-like_dom_sf"/>
</dbReference>
<protein>
    <recommendedName>
        <fullName evidence="2">Peptidyl-prolyl cis-trans isomerase</fullName>
        <shortName evidence="2">PPIase</shortName>
        <ecNumber evidence="2">5.2.1.8</ecNumber>
    </recommendedName>
</protein>
<dbReference type="AlphaFoldDB" id="A0A0D1JU83"/>
<dbReference type="Pfam" id="PF00160">
    <property type="entry name" value="Pro_isomerase"/>
    <property type="match status" value="1"/>
</dbReference>
<dbReference type="GO" id="GO:0006457">
    <property type="term" value="P:protein folding"/>
    <property type="evidence" value="ECO:0007669"/>
    <property type="project" value="InterPro"/>
</dbReference>
<dbReference type="InterPro" id="IPR044666">
    <property type="entry name" value="Cyclophilin_A-like"/>
</dbReference>
<organism evidence="4 5">
    <name type="scientific">Weissella cibaria</name>
    <dbReference type="NCBI Taxonomy" id="137591"/>
    <lineage>
        <taxon>Bacteria</taxon>
        <taxon>Bacillati</taxon>
        <taxon>Bacillota</taxon>
        <taxon>Bacilli</taxon>
        <taxon>Lactobacillales</taxon>
        <taxon>Lactobacillaceae</taxon>
        <taxon>Weissella</taxon>
    </lineage>
</organism>